<dbReference type="Gene3D" id="3.80.10.10">
    <property type="entry name" value="Ribonuclease Inhibitor"/>
    <property type="match status" value="1"/>
</dbReference>
<evidence type="ECO:0000313" key="1">
    <source>
        <dbReference type="EMBL" id="TFL05653.1"/>
    </source>
</evidence>
<organism evidence="1 2">
    <name type="scientific">Pterulicium gracile</name>
    <dbReference type="NCBI Taxonomy" id="1884261"/>
    <lineage>
        <taxon>Eukaryota</taxon>
        <taxon>Fungi</taxon>
        <taxon>Dikarya</taxon>
        <taxon>Basidiomycota</taxon>
        <taxon>Agaricomycotina</taxon>
        <taxon>Agaricomycetes</taxon>
        <taxon>Agaricomycetidae</taxon>
        <taxon>Agaricales</taxon>
        <taxon>Pleurotineae</taxon>
        <taxon>Pterulaceae</taxon>
        <taxon>Pterulicium</taxon>
    </lineage>
</organism>
<accession>A0A5C3QUG8</accession>
<sequence length="540" mass="60277">MPLLPPEILIAIFGLAHTPSEHFFDMDQAPWLPSRVCGSWREAACSAPELWSTLSFEYTHGLETKVGRPPFRCLATRFLELSRDHTLKIRLVALDAIPAHVERSLMEILWPHRARWEELQMLVFRSKEVIRGMEQQADPSQGQIMTSLRQISLGLNYMDDQTAAATVALFRDIPSLDSVFLQGFPGSTTPSPVTRDLLWTNVRSLILGPHASYPPAFSSLLTGLPSLVYLHHETNYRPDETAELPPQGYHFPHLQGMFIQADIGLSQTTAPHLEALKVGYCSPRALISFVTRSGCLLQSLHLSSSTTGPPFLWEILDHLPSLVLLSITNCDAPSSHQVLRYLSGGGIETTSRSRRSTLPCPALKHLRLFTIGMGQGVQHTPSLHIFETIADWLDIRFPLDPSPTSNSTSRRQTIRPMTQFRLPSGGAVIGPKDDNVHLNRSPKATLRFLVIWLGNPMPEQGLPRAERLQKIAHNLRASGHVDVEIGISDPRGGQLGLRSLLPGLDWTEFSPAMPHESAWSELMRLKEVSEEMQEASENNW</sequence>
<dbReference type="SUPFAM" id="SSF52047">
    <property type="entry name" value="RNI-like"/>
    <property type="match status" value="1"/>
</dbReference>
<keyword evidence="2" id="KW-1185">Reference proteome</keyword>
<dbReference type="EMBL" id="ML178816">
    <property type="protein sequence ID" value="TFL05653.1"/>
    <property type="molecule type" value="Genomic_DNA"/>
</dbReference>
<dbReference type="AlphaFoldDB" id="A0A5C3QUG8"/>
<gene>
    <name evidence="1" type="ORF">BDV98DRAFT_589257</name>
</gene>
<name>A0A5C3QUG8_9AGAR</name>
<proteinExistence type="predicted"/>
<dbReference type="Proteomes" id="UP000305067">
    <property type="component" value="Unassembled WGS sequence"/>
</dbReference>
<evidence type="ECO:0000313" key="2">
    <source>
        <dbReference type="Proteomes" id="UP000305067"/>
    </source>
</evidence>
<dbReference type="InterPro" id="IPR032675">
    <property type="entry name" value="LRR_dom_sf"/>
</dbReference>
<protein>
    <submittedName>
        <fullName evidence="1">Uncharacterized protein</fullName>
    </submittedName>
</protein>
<dbReference type="OrthoDB" id="3000694at2759"/>
<reference evidence="1 2" key="1">
    <citation type="journal article" date="2019" name="Nat. Ecol. Evol.">
        <title>Megaphylogeny resolves global patterns of mushroom evolution.</title>
        <authorList>
            <person name="Varga T."/>
            <person name="Krizsan K."/>
            <person name="Foldi C."/>
            <person name="Dima B."/>
            <person name="Sanchez-Garcia M."/>
            <person name="Sanchez-Ramirez S."/>
            <person name="Szollosi G.J."/>
            <person name="Szarkandi J.G."/>
            <person name="Papp V."/>
            <person name="Albert L."/>
            <person name="Andreopoulos W."/>
            <person name="Angelini C."/>
            <person name="Antonin V."/>
            <person name="Barry K.W."/>
            <person name="Bougher N.L."/>
            <person name="Buchanan P."/>
            <person name="Buyck B."/>
            <person name="Bense V."/>
            <person name="Catcheside P."/>
            <person name="Chovatia M."/>
            <person name="Cooper J."/>
            <person name="Damon W."/>
            <person name="Desjardin D."/>
            <person name="Finy P."/>
            <person name="Geml J."/>
            <person name="Haridas S."/>
            <person name="Hughes K."/>
            <person name="Justo A."/>
            <person name="Karasinski D."/>
            <person name="Kautmanova I."/>
            <person name="Kiss B."/>
            <person name="Kocsube S."/>
            <person name="Kotiranta H."/>
            <person name="LaButti K.M."/>
            <person name="Lechner B.E."/>
            <person name="Liimatainen K."/>
            <person name="Lipzen A."/>
            <person name="Lukacs Z."/>
            <person name="Mihaltcheva S."/>
            <person name="Morgado L.N."/>
            <person name="Niskanen T."/>
            <person name="Noordeloos M.E."/>
            <person name="Ohm R.A."/>
            <person name="Ortiz-Santana B."/>
            <person name="Ovrebo C."/>
            <person name="Racz N."/>
            <person name="Riley R."/>
            <person name="Savchenko A."/>
            <person name="Shiryaev A."/>
            <person name="Soop K."/>
            <person name="Spirin V."/>
            <person name="Szebenyi C."/>
            <person name="Tomsovsky M."/>
            <person name="Tulloss R.E."/>
            <person name="Uehling J."/>
            <person name="Grigoriev I.V."/>
            <person name="Vagvolgyi C."/>
            <person name="Papp T."/>
            <person name="Martin F.M."/>
            <person name="Miettinen O."/>
            <person name="Hibbett D.S."/>
            <person name="Nagy L.G."/>
        </authorList>
    </citation>
    <scope>NUCLEOTIDE SEQUENCE [LARGE SCALE GENOMIC DNA]</scope>
    <source>
        <strain evidence="1 2">CBS 309.79</strain>
    </source>
</reference>
<dbReference type="STRING" id="1884261.A0A5C3QUG8"/>